<evidence type="ECO:0000256" key="11">
    <source>
        <dbReference type="RuleBase" id="RU361274"/>
    </source>
</evidence>
<keyword evidence="7" id="KW-0862">Zinc</keyword>
<evidence type="ECO:0000313" key="13">
    <source>
        <dbReference type="Proteomes" id="UP001147653"/>
    </source>
</evidence>
<dbReference type="PANTHER" id="PTHR30616">
    <property type="entry name" value="UNCHARACTERIZED PROTEIN YFIH"/>
    <property type="match status" value="1"/>
</dbReference>
<protein>
    <recommendedName>
        <fullName evidence="11">Purine nucleoside phosphorylase</fullName>
    </recommendedName>
</protein>
<comment type="similarity">
    <text evidence="3 11">Belongs to the purine nucleoside phosphorylase YfiH/LACC1 family.</text>
</comment>
<dbReference type="GO" id="GO:0005507">
    <property type="term" value="F:copper ion binding"/>
    <property type="evidence" value="ECO:0007669"/>
    <property type="project" value="TreeGrafter"/>
</dbReference>
<evidence type="ECO:0000256" key="4">
    <source>
        <dbReference type="ARBA" id="ARBA00022679"/>
    </source>
</evidence>
<keyword evidence="6" id="KW-0378">Hydrolase</keyword>
<dbReference type="NCBIfam" id="TIGR00726">
    <property type="entry name" value="peptidoglycan editing factor PgeF"/>
    <property type="match status" value="1"/>
</dbReference>
<evidence type="ECO:0000256" key="2">
    <source>
        <dbReference type="ARBA" id="ARBA00003215"/>
    </source>
</evidence>
<comment type="catalytic activity">
    <reaction evidence="1">
        <text>inosine + phosphate = alpha-D-ribose 1-phosphate + hypoxanthine</text>
        <dbReference type="Rhea" id="RHEA:27646"/>
        <dbReference type="ChEBI" id="CHEBI:17368"/>
        <dbReference type="ChEBI" id="CHEBI:17596"/>
        <dbReference type="ChEBI" id="CHEBI:43474"/>
        <dbReference type="ChEBI" id="CHEBI:57720"/>
        <dbReference type="EC" id="2.4.2.1"/>
    </reaction>
    <physiologicalReaction direction="left-to-right" evidence="1">
        <dbReference type="Rhea" id="RHEA:27647"/>
    </physiologicalReaction>
</comment>
<keyword evidence="4" id="KW-0808">Transferase</keyword>
<comment type="catalytic activity">
    <reaction evidence="10">
        <text>S-methyl-5'-thioadenosine + phosphate = 5-(methylsulfanyl)-alpha-D-ribose 1-phosphate + adenine</text>
        <dbReference type="Rhea" id="RHEA:11852"/>
        <dbReference type="ChEBI" id="CHEBI:16708"/>
        <dbReference type="ChEBI" id="CHEBI:17509"/>
        <dbReference type="ChEBI" id="CHEBI:43474"/>
        <dbReference type="ChEBI" id="CHEBI:58533"/>
        <dbReference type="EC" id="2.4.2.28"/>
    </reaction>
    <physiologicalReaction direction="left-to-right" evidence="10">
        <dbReference type="Rhea" id="RHEA:11853"/>
    </physiologicalReaction>
</comment>
<dbReference type="PANTHER" id="PTHR30616:SF2">
    <property type="entry name" value="PURINE NUCLEOSIDE PHOSPHORYLASE LACC1"/>
    <property type="match status" value="1"/>
</dbReference>
<dbReference type="SUPFAM" id="SSF64438">
    <property type="entry name" value="CNF1/YfiH-like putative cysteine hydrolases"/>
    <property type="match status" value="1"/>
</dbReference>
<name>A0A9X3N7N4_9ACTN</name>
<dbReference type="InterPro" id="IPR038371">
    <property type="entry name" value="Cu_polyphenol_OxRdtase_sf"/>
</dbReference>
<dbReference type="Proteomes" id="UP001147653">
    <property type="component" value="Unassembled WGS sequence"/>
</dbReference>
<evidence type="ECO:0000256" key="5">
    <source>
        <dbReference type="ARBA" id="ARBA00022723"/>
    </source>
</evidence>
<dbReference type="GO" id="GO:0017061">
    <property type="term" value="F:S-methyl-5-thioadenosine phosphorylase activity"/>
    <property type="evidence" value="ECO:0007669"/>
    <property type="project" value="UniProtKB-EC"/>
</dbReference>
<gene>
    <name evidence="12" type="primary">pgeF</name>
    <name evidence="12" type="ORF">OJ997_06665</name>
</gene>
<proteinExistence type="inferred from homology"/>
<dbReference type="RefSeq" id="WP_270024281.1">
    <property type="nucleotide sequence ID" value="NZ_JAPDDP010000008.1"/>
</dbReference>
<evidence type="ECO:0000256" key="1">
    <source>
        <dbReference type="ARBA" id="ARBA00000553"/>
    </source>
</evidence>
<sequence length="239" mass="25435">MRPDERDGLRVYRFESLPSGVDALVTTRVGGIDLSRAARAEHAPRLFAAYDLPEAAVWCVQVHSDVVAAVDAPQVVEGADALITDTPGLPLCVIMADCVPVLVYDPEQHALGLAHAGWQGTVARIASATVHAMVDRFGSDPASLVAAIGPSIGPDEYEVGPDVIEAARAAYDDAPILRDAGVDGKALFDLWAANAYDLRSAGVTRIEVAGVSTARHLDEFYSWRVAKDTGRFATIAMLR</sequence>
<evidence type="ECO:0000256" key="9">
    <source>
        <dbReference type="ARBA" id="ARBA00048968"/>
    </source>
</evidence>
<dbReference type="CDD" id="cd16833">
    <property type="entry name" value="YfiH"/>
    <property type="match status" value="1"/>
</dbReference>
<dbReference type="Gene3D" id="3.60.140.10">
    <property type="entry name" value="CNF1/YfiH-like putative cysteine hydrolases"/>
    <property type="match status" value="1"/>
</dbReference>
<dbReference type="InterPro" id="IPR011324">
    <property type="entry name" value="Cytotoxic_necrot_fac-like_cat"/>
</dbReference>
<dbReference type="AlphaFoldDB" id="A0A9X3N7N4"/>
<evidence type="ECO:0000256" key="8">
    <source>
        <dbReference type="ARBA" id="ARBA00047989"/>
    </source>
</evidence>
<comment type="catalytic activity">
    <reaction evidence="9">
        <text>adenosine + phosphate = alpha-D-ribose 1-phosphate + adenine</text>
        <dbReference type="Rhea" id="RHEA:27642"/>
        <dbReference type="ChEBI" id="CHEBI:16335"/>
        <dbReference type="ChEBI" id="CHEBI:16708"/>
        <dbReference type="ChEBI" id="CHEBI:43474"/>
        <dbReference type="ChEBI" id="CHEBI:57720"/>
        <dbReference type="EC" id="2.4.2.1"/>
    </reaction>
    <physiologicalReaction direction="left-to-right" evidence="9">
        <dbReference type="Rhea" id="RHEA:27643"/>
    </physiologicalReaction>
</comment>
<dbReference type="InterPro" id="IPR003730">
    <property type="entry name" value="Cu_polyphenol_OxRdtase"/>
</dbReference>
<evidence type="ECO:0000256" key="7">
    <source>
        <dbReference type="ARBA" id="ARBA00022833"/>
    </source>
</evidence>
<comment type="caution">
    <text evidence="12">The sequence shown here is derived from an EMBL/GenBank/DDBJ whole genome shotgun (WGS) entry which is preliminary data.</text>
</comment>
<comment type="function">
    <text evidence="2">Purine nucleoside enzyme that catalyzes the phosphorolysis of adenosine and inosine nucleosides, yielding D-ribose 1-phosphate and the respective free bases, adenine and hypoxanthine. Also catalyzes the phosphorolysis of S-methyl-5'-thioadenosine into adenine and S-methyl-5-thio-alpha-D-ribose 1-phosphate. Also has adenosine deaminase activity.</text>
</comment>
<dbReference type="GO" id="GO:0016787">
    <property type="term" value="F:hydrolase activity"/>
    <property type="evidence" value="ECO:0007669"/>
    <property type="project" value="UniProtKB-KW"/>
</dbReference>
<dbReference type="EMBL" id="JAPDDP010000008">
    <property type="protein sequence ID" value="MDA0179970.1"/>
    <property type="molecule type" value="Genomic_DNA"/>
</dbReference>
<keyword evidence="13" id="KW-1185">Reference proteome</keyword>
<evidence type="ECO:0000256" key="10">
    <source>
        <dbReference type="ARBA" id="ARBA00049893"/>
    </source>
</evidence>
<organism evidence="12 13">
    <name type="scientific">Solirubrobacter phytolaccae</name>
    <dbReference type="NCBI Taxonomy" id="1404360"/>
    <lineage>
        <taxon>Bacteria</taxon>
        <taxon>Bacillati</taxon>
        <taxon>Actinomycetota</taxon>
        <taxon>Thermoleophilia</taxon>
        <taxon>Solirubrobacterales</taxon>
        <taxon>Solirubrobacteraceae</taxon>
        <taxon>Solirubrobacter</taxon>
    </lineage>
</organism>
<evidence type="ECO:0000256" key="6">
    <source>
        <dbReference type="ARBA" id="ARBA00022801"/>
    </source>
</evidence>
<evidence type="ECO:0000313" key="12">
    <source>
        <dbReference type="EMBL" id="MDA0179970.1"/>
    </source>
</evidence>
<reference evidence="12" key="1">
    <citation type="submission" date="2022-10" db="EMBL/GenBank/DDBJ databases">
        <title>The WGS of Solirubrobacter phytolaccae KCTC 29190.</title>
        <authorList>
            <person name="Jiang Z."/>
        </authorList>
    </citation>
    <scope>NUCLEOTIDE SEQUENCE</scope>
    <source>
        <strain evidence="12">KCTC 29190</strain>
    </source>
</reference>
<accession>A0A9X3N7N4</accession>
<comment type="catalytic activity">
    <reaction evidence="8">
        <text>adenosine + H2O + H(+) = inosine + NH4(+)</text>
        <dbReference type="Rhea" id="RHEA:24408"/>
        <dbReference type="ChEBI" id="CHEBI:15377"/>
        <dbReference type="ChEBI" id="CHEBI:15378"/>
        <dbReference type="ChEBI" id="CHEBI:16335"/>
        <dbReference type="ChEBI" id="CHEBI:17596"/>
        <dbReference type="ChEBI" id="CHEBI:28938"/>
        <dbReference type="EC" id="3.5.4.4"/>
    </reaction>
    <physiologicalReaction direction="left-to-right" evidence="8">
        <dbReference type="Rhea" id="RHEA:24409"/>
    </physiologicalReaction>
</comment>
<dbReference type="Pfam" id="PF02578">
    <property type="entry name" value="Cu-oxidase_4"/>
    <property type="match status" value="1"/>
</dbReference>
<keyword evidence="5" id="KW-0479">Metal-binding</keyword>
<evidence type="ECO:0000256" key="3">
    <source>
        <dbReference type="ARBA" id="ARBA00007353"/>
    </source>
</evidence>